<keyword evidence="4 8" id="KW-0812">Transmembrane</keyword>
<dbReference type="GO" id="GO:0009306">
    <property type="term" value="P:protein secretion"/>
    <property type="evidence" value="ECO:0007669"/>
    <property type="project" value="InterPro"/>
</dbReference>
<keyword evidence="7 8" id="KW-0472">Membrane</keyword>
<dbReference type="NCBIfam" id="TIGR01403">
    <property type="entry name" value="fliQ_rel_III"/>
    <property type="match status" value="1"/>
</dbReference>
<evidence type="ECO:0000313" key="9">
    <source>
        <dbReference type="EMBL" id="MBO1322973.1"/>
    </source>
</evidence>
<dbReference type="PRINTS" id="PR00952">
    <property type="entry name" value="TYPE3IMQPROT"/>
</dbReference>
<keyword evidence="5 8" id="KW-1133">Transmembrane helix</keyword>
<dbReference type="InterPro" id="IPR002191">
    <property type="entry name" value="Bac_export_3"/>
</dbReference>
<dbReference type="RefSeq" id="WP_207862945.1">
    <property type="nucleotide sequence ID" value="NZ_JAFREP010000046.1"/>
</dbReference>
<name>A0A8J7QRN8_9BACT</name>
<feature type="transmembrane region" description="Helical" evidence="8">
    <location>
        <begin position="49"/>
        <end position="68"/>
    </location>
</feature>
<reference evidence="9" key="1">
    <citation type="submission" date="2021-03" db="EMBL/GenBank/DDBJ databases">
        <authorList>
            <person name="Wang G."/>
        </authorList>
    </citation>
    <scope>NUCLEOTIDE SEQUENCE</scope>
    <source>
        <strain evidence="9">KCTC 12899</strain>
    </source>
</reference>
<keyword evidence="3" id="KW-1003">Cell membrane</keyword>
<dbReference type="AlphaFoldDB" id="A0A8J7QRN8"/>
<gene>
    <name evidence="9" type="primary">sctS</name>
    <name evidence="9" type="ORF">J3U88_31195</name>
</gene>
<proteinExistence type="inferred from homology"/>
<dbReference type="InterPro" id="IPR006306">
    <property type="entry name" value="T3SS_HrpO"/>
</dbReference>
<accession>A0A8J7QRN8</accession>
<organism evidence="9 10">
    <name type="scientific">Acanthopleuribacter pedis</name>
    <dbReference type="NCBI Taxonomy" id="442870"/>
    <lineage>
        <taxon>Bacteria</taxon>
        <taxon>Pseudomonadati</taxon>
        <taxon>Acidobacteriota</taxon>
        <taxon>Holophagae</taxon>
        <taxon>Acanthopleuribacterales</taxon>
        <taxon>Acanthopleuribacteraceae</taxon>
        <taxon>Acanthopleuribacter</taxon>
    </lineage>
</organism>
<dbReference type="GO" id="GO:0005886">
    <property type="term" value="C:plasma membrane"/>
    <property type="evidence" value="ECO:0007669"/>
    <property type="project" value="UniProtKB-SubCell"/>
</dbReference>
<dbReference type="PIRSF" id="PIRSF004669">
    <property type="entry name" value="FliQ"/>
    <property type="match status" value="1"/>
</dbReference>
<evidence type="ECO:0000256" key="6">
    <source>
        <dbReference type="ARBA" id="ARBA00023026"/>
    </source>
</evidence>
<evidence type="ECO:0000256" key="2">
    <source>
        <dbReference type="ARBA" id="ARBA00006156"/>
    </source>
</evidence>
<dbReference type="Pfam" id="PF01313">
    <property type="entry name" value="Bac_export_3"/>
    <property type="match status" value="1"/>
</dbReference>
<keyword evidence="6" id="KW-0843">Virulence</keyword>
<evidence type="ECO:0000256" key="5">
    <source>
        <dbReference type="ARBA" id="ARBA00022989"/>
    </source>
</evidence>
<sequence length="89" mass="9619">MDQATLVELTIHALTLVLLLSLPAVIVASGFGVLVSLLQAVTQVQEQTLSFGVKLIAVVVTLALTARWTGMELFLFMERLLELLPQIGT</sequence>
<comment type="similarity">
    <text evidence="2">Belongs to the FliQ/MopD/SpaQ family.</text>
</comment>
<dbReference type="Proteomes" id="UP000664417">
    <property type="component" value="Unassembled WGS sequence"/>
</dbReference>
<evidence type="ECO:0000256" key="3">
    <source>
        <dbReference type="ARBA" id="ARBA00022475"/>
    </source>
</evidence>
<evidence type="ECO:0000256" key="4">
    <source>
        <dbReference type="ARBA" id="ARBA00022692"/>
    </source>
</evidence>
<evidence type="ECO:0000256" key="8">
    <source>
        <dbReference type="SAM" id="Phobius"/>
    </source>
</evidence>
<dbReference type="PANTHER" id="PTHR34040">
    <property type="entry name" value="FLAGELLAR BIOSYNTHETIC PROTEIN FLIQ"/>
    <property type="match status" value="1"/>
</dbReference>
<comment type="caution">
    <text evidence="9">The sequence shown here is derived from an EMBL/GenBank/DDBJ whole genome shotgun (WGS) entry which is preliminary data.</text>
</comment>
<evidence type="ECO:0000256" key="1">
    <source>
        <dbReference type="ARBA" id="ARBA00004651"/>
    </source>
</evidence>
<keyword evidence="10" id="KW-1185">Reference proteome</keyword>
<protein>
    <submittedName>
        <fullName evidence="9">Type III secretion system export apparatus subunit SctS</fullName>
    </submittedName>
</protein>
<dbReference type="EMBL" id="JAFREP010000046">
    <property type="protein sequence ID" value="MBO1322973.1"/>
    <property type="molecule type" value="Genomic_DNA"/>
</dbReference>
<feature type="transmembrane region" description="Helical" evidence="8">
    <location>
        <begin position="12"/>
        <end position="37"/>
    </location>
</feature>
<comment type="subcellular location">
    <subcellularLocation>
        <location evidence="1">Cell membrane</location>
        <topology evidence="1">Multi-pass membrane protein</topology>
    </subcellularLocation>
</comment>
<evidence type="ECO:0000313" key="10">
    <source>
        <dbReference type="Proteomes" id="UP000664417"/>
    </source>
</evidence>
<dbReference type="PANTHER" id="PTHR34040:SF7">
    <property type="entry name" value="SURFACE PRESENTATION OF ANTIGENS PROTEIN SPAQ"/>
    <property type="match status" value="1"/>
</dbReference>
<evidence type="ECO:0000256" key="7">
    <source>
        <dbReference type="ARBA" id="ARBA00023136"/>
    </source>
</evidence>